<dbReference type="AlphaFoldDB" id="A0A195CKD3"/>
<reference evidence="1 2" key="1">
    <citation type="submission" date="2016-03" db="EMBL/GenBank/DDBJ databases">
        <title>Cyphomyrmex costatus WGS genome.</title>
        <authorList>
            <person name="Nygaard S."/>
            <person name="Hu H."/>
            <person name="Boomsma J."/>
            <person name="Zhang G."/>
        </authorList>
    </citation>
    <scope>NUCLEOTIDE SEQUENCE [LARGE SCALE GENOMIC DNA]</scope>
    <source>
        <strain evidence="1">MS0001</strain>
        <tissue evidence="1">Whole body</tissue>
    </source>
</reference>
<evidence type="ECO:0000313" key="2">
    <source>
        <dbReference type="Proteomes" id="UP000078542"/>
    </source>
</evidence>
<dbReference type="Proteomes" id="UP000078542">
    <property type="component" value="Unassembled WGS sequence"/>
</dbReference>
<dbReference type="EMBL" id="KQ977634">
    <property type="protein sequence ID" value="KYN01181.1"/>
    <property type="molecule type" value="Genomic_DNA"/>
</dbReference>
<proteinExistence type="predicted"/>
<accession>A0A195CKD3</accession>
<protein>
    <submittedName>
        <fullName evidence="1">Uncharacterized protein</fullName>
    </submittedName>
</protein>
<evidence type="ECO:0000313" key="1">
    <source>
        <dbReference type="EMBL" id="KYN01181.1"/>
    </source>
</evidence>
<organism evidence="1 2">
    <name type="scientific">Cyphomyrmex costatus</name>
    <dbReference type="NCBI Taxonomy" id="456900"/>
    <lineage>
        <taxon>Eukaryota</taxon>
        <taxon>Metazoa</taxon>
        <taxon>Ecdysozoa</taxon>
        <taxon>Arthropoda</taxon>
        <taxon>Hexapoda</taxon>
        <taxon>Insecta</taxon>
        <taxon>Pterygota</taxon>
        <taxon>Neoptera</taxon>
        <taxon>Endopterygota</taxon>
        <taxon>Hymenoptera</taxon>
        <taxon>Apocrita</taxon>
        <taxon>Aculeata</taxon>
        <taxon>Formicoidea</taxon>
        <taxon>Formicidae</taxon>
        <taxon>Myrmicinae</taxon>
        <taxon>Cyphomyrmex</taxon>
    </lineage>
</organism>
<keyword evidence="2" id="KW-1185">Reference proteome</keyword>
<sequence length="94" mass="10977">MKRRPLDVNGTSVKVARDLILYPAIFAVIVRNPFSPWKFTMTKRYTPQNSLPFVVRYIAKVEGFKVYTRGVIIIIIAQYVDNICDVIRELLLFR</sequence>
<name>A0A195CKD3_9HYME</name>
<gene>
    <name evidence="1" type="ORF">ALC62_08023</name>
</gene>